<dbReference type="EMBL" id="CAUJNA010001624">
    <property type="protein sequence ID" value="CAJ1388034.1"/>
    <property type="molecule type" value="Genomic_DNA"/>
</dbReference>
<dbReference type="SUPFAM" id="SSF75625">
    <property type="entry name" value="YebC-like"/>
    <property type="match status" value="1"/>
</dbReference>
<evidence type="ECO:0000259" key="1">
    <source>
        <dbReference type="Pfam" id="PF20772"/>
    </source>
</evidence>
<keyword evidence="3" id="KW-1185">Reference proteome</keyword>
<proteinExistence type="predicted"/>
<dbReference type="InterPro" id="IPR049083">
    <property type="entry name" value="TACO1_YebC_N"/>
</dbReference>
<gene>
    <name evidence="2" type="ORF">EVOR1521_LOCUS13988</name>
</gene>
<dbReference type="InterPro" id="IPR029072">
    <property type="entry name" value="YebC-like"/>
</dbReference>
<comment type="caution">
    <text evidence="2">The sequence shown here is derived from an EMBL/GenBank/DDBJ whole genome shotgun (WGS) entry which is preliminary data.</text>
</comment>
<dbReference type="AlphaFoldDB" id="A0AA36N2A8"/>
<feature type="domain" description="TACO1/YebC-like N-terminal" evidence="1">
    <location>
        <begin position="52"/>
        <end position="102"/>
    </location>
</feature>
<dbReference type="Proteomes" id="UP001178507">
    <property type="component" value="Unassembled WGS sequence"/>
</dbReference>
<evidence type="ECO:0000313" key="3">
    <source>
        <dbReference type="Proteomes" id="UP001178507"/>
    </source>
</evidence>
<dbReference type="Gene3D" id="1.10.10.200">
    <property type="match status" value="1"/>
</dbReference>
<organism evidence="2 3">
    <name type="scientific">Effrenium voratum</name>
    <dbReference type="NCBI Taxonomy" id="2562239"/>
    <lineage>
        <taxon>Eukaryota</taxon>
        <taxon>Sar</taxon>
        <taxon>Alveolata</taxon>
        <taxon>Dinophyceae</taxon>
        <taxon>Suessiales</taxon>
        <taxon>Symbiodiniaceae</taxon>
        <taxon>Effrenium</taxon>
    </lineage>
</organism>
<accession>A0AA36N2A8</accession>
<dbReference type="Pfam" id="PF20772">
    <property type="entry name" value="TACO1_YebC_N"/>
    <property type="match status" value="1"/>
</dbReference>
<name>A0AA36N2A8_9DINO</name>
<dbReference type="InterPro" id="IPR017856">
    <property type="entry name" value="Integrase-like_N"/>
</dbReference>
<protein>
    <recommendedName>
        <fullName evidence="1">TACO1/YebC-like N-terminal domain-containing protein</fullName>
    </recommendedName>
</protein>
<sequence>SSTGLTASPAKPAGSVSEGWGQRLWFLGLLGASGFRARDGQRTIARGRNFYKNILGKKGPAERKQAKVTAKHLRTVMIAVREGGGPDSTVNRMLRNAIKASRRLLAFRRWGVEETISHLKGTKRARDTIDRRIKAMSESPGAEWQTTGEVYLEVLC</sequence>
<reference evidence="2" key="1">
    <citation type="submission" date="2023-08" db="EMBL/GenBank/DDBJ databases">
        <authorList>
            <person name="Chen Y."/>
            <person name="Shah S."/>
            <person name="Dougan E. K."/>
            <person name="Thang M."/>
            <person name="Chan C."/>
        </authorList>
    </citation>
    <scope>NUCLEOTIDE SEQUENCE</scope>
</reference>
<evidence type="ECO:0000313" key="2">
    <source>
        <dbReference type="EMBL" id="CAJ1388034.1"/>
    </source>
</evidence>
<feature type="non-terminal residue" evidence="2">
    <location>
        <position position="156"/>
    </location>
</feature>